<dbReference type="RefSeq" id="WP_098454881.1">
    <property type="nucleotide sequence ID" value="NZ_PDJG01000001.1"/>
</dbReference>
<evidence type="ECO:0000256" key="13">
    <source>
        <dbReference type="RuleBase" id="RU365017"/>
    </source>
</evidence>
<evidence type="ECO:0000256" key="14">
    <source>
        <dbReference type="SAM" id="MobiDB-lite"/>
    </source>
</evidence>
<dbReference type="NCBIfam" id="TIGR01413">
    <property type="entry name" value="Dyp_perox_fam"/>
    <property type="match status" value="1"/>
</dbReference>
<dbReference type="Proteomes" id="UP000225548">
    <property type="component" value="Unassembled WGS sequence"/>
</dbReference>
<dbReference type="GO" id="GO:0030313">
    <property type="term" value="C:cell envelope"/>
    <property type="evidence" value="ECO:0007669"/>
    <property type="project" value="UniProtKB-SubCell"/>
</dbReference>
<dbReference type="AlphaFoldDB" id="A0A2A9E579"/>
<feature type="domain" description="Dyp-type peroxidase C-terminal" evidence="16">
    <location>
        <begin position="234"/>
        <end position="424"/>
    </location>
</feature>
<sequence length="445" mass="47135">MTAPPEPARAPQVTRRGLLGLAGAGIAAIGAGAAGGFATARATENPTAAAASDVYEFTGAHQAGITTPAQDRVHFAAFDIVTDSREELVELLRDWTDAARRMTRGEPAGELGTTSGPYDAPPDDTGEAEDLSASGLTLTFGFGPSLFTDAGGEDRFGIAHRKPDLLVDLPHFPADALEDARCGGDIAVQACADDPQVAVHAIRNLARIGFGKASVRWSQLGYGRTSSTSTQQVTPRNLFGFKDGTSNIKSEETQAVEDQVWVQPEDATSTDEHDSAWLTGGSYLVARRIRMTIETWDRSSLREQETIVGRTKHTGAPLSGGDEFTEPDFALTGRGDEPLIDPASHVALAHPDANGGARMLRRGYNYTDGSDGLGRLDAGLFFIAYVRNPATQYIPVQNTLARDDLMSEYLRHTGSGLWAVPAGVPTGSTTGGTDGVFVGQALFEE</sequence>
<dbReference type="GO" id="GO:0004601">
    <property type="term" value="F:peroxidase activity"/>
    <property type="evidence" value="ECO:0007669"/>
    <property type="project" value="UniProtKB-KW"/>
</dbReference>
<comment type="similarity">
    <text evidence="9 13">Belongs to the DyP-type peroxidase family.</text>
</comment>
<protein>
    <recommendedName>
        <fullName evidence="10 13">Deferrochelatase</fullName>
        <ecNumber evidence="13">1.11.1.-</ecNumber>
    </recommendedName>
    <alternativeName>
        <fullName evidence="11 13">Peroxidase EfeB</fullName>
    </alternativeName>
</protein>
<dbReference type="GO" id="GO:0005829">
    <property type="term" value="C:cytosol"/>
    <property type="evidence" value="ECO:0007669"/>
    <property type="project" value="TreeGrafter"/>
</dbReference>
<dbReference type="InterPro" id="IPR006314">
    <property type="entry name" value="Dyp_peroxidase"/>
</dbReference>
<evidence type="ECO:0000256" key="12">
    <source>
        <dbReference type="ARBA" id="ARBA00048856"/>
    </source>
</evidence>
<organism evidence="17 18">
    <name type="scientific">Sanguibacter antarcticus</name>
    <dbReference type="NCBI Taxonomy" id="372484"/>
    <lineage>
        <taxon>Bacteria</taxon>
        <taxon>Bacillati</taxon>
        <taxon>Actinomycetota</taxon>
        <taxon>Actinomycetes</taxon>
        <taxon>Micrococcales</taxon>
        <taxon>Sanguibacteraceae</taxon>
        <taxon>Sanguibacter</taxon>
    </lineage>
</organism>
<evidence type="ECO:0000256" key="1">
    <source>
        <dbReference type="ARBA" id="ARBA00004196"/>
    </source>
</evidence>
<comment type="cofactor">
    <cofactor evidence="13">
        <name>heme b</name>
        <dbReference type="ChEBI" id="CHEBI:60344"/>
    </cofactor>
    <text evidence="13">Binds 1 heme b (iron(II)-protoporphyrin IX) group non-covalently per subunit.</text>
</comment>
<dbReference type="PANTHER" id="PTHR30521:SF4">
    <property type="entry name" value="DEFERROCHELATASE"/>
    <property type="match status" value="1"/>
</dbReference>
<evidence type="ECO:0000259" key="15">
    <source>
        <dbReference type="Pfam" id="PF04261"/>
    </source>
</evidence>
<dbReference type="EC" id="1.11.1.-" evidence="13"/>
<reference evidence="17 18" key="1">
    <citation type="submission" date="2017-10" db="EMBL/GenBank/DDBJ databases">
        <title>Sequencing the genomes of 1000 actinobacteria strains.</title>
        <authorList>
            <person name="Klenk H.-P."/>
        </authorList>
    </citation>
    <scope>NUCLEOTIDE SEQUENCE [LARGE SCALE GENOMIC DNA]</scope>
    <source>
        <strain evidence="17 18">DSM 18966</strain>
    </source>
</reference>
<proteinExistence type="inferred from homology"/>
<evidence type="ECO:0000259" key="16">
    <source>
        <dbReference type="Pfam" id="PF20628"/>
    </source>
</evidence>
<comment type="function">
    <text evidence="13">Involved in the recovery of exogenous heme iron. Extracts iron from heme while preserving the protoporphyrin ring intact.</text>
</comment>
<dbReference type="Pfam" id="PF20628">
    <property type="entry name" value="Dyp_perox_C"/>
    <property type="match status" value="1"/>
</dbReference>
<dbReference type="OrthoDB" id="9781066at2"/>
<keyword evidence="8" id="KW-0456">Lyase</keyword>
<evidence type="ECO:0000256" key="4">
    <source>
        <dbReference type="ARBA" id="ARBA00022723"/>
    </source>
</evidence>
<keyword evidence="6 13" id="KW-0560">Oxidoreductase</keyword>
<comment type="catalytic activity">
    <reaction evidence="12">
        <text>heme b + 2 H(+) = protoporphyrin IX + Fe(2+)</text>
        <dbReference type="Rhea" id="RHEA:22584"/>
        <dbReference type="ChEBI" id="CHEBI:15378"/>
        <dbReference type="ChEBI" id="CHEBI:29033"/>
        <dbReference type="ChEBI" id="CHEBI:57306"/>
        <dbReference type="ChEBI" id="CHEBI:60344"/>
        <dbReference type="EC" id="4.98.1.1"/>
    </reaction>
    <physiologicalReaction direction="left-to-right" evidence="12">
        <dbReference type="Rhea" id="RHEA:22585"/>
    </physiologicalReaction>
</comment>
<dbReference type="PROSITE" id="PS51404">
    <property type="entry name" value="DYP_PEROXIDASE"/>
    <property type="match status" value="1"/>
</dbReference>
<keyword evidence="18" id="KW-1185">Reference proteome</keyword>
<dbReference type="SUPFAM" id="SSF54909">
    <property type="entry name" value="Dimeric alpha+beta barrel"/>
    <property type="match status" value="1"/>
</dbReference>
<dbReference type="GO" id="GO:0046872">
    <property type="term" value="F:metal ion binding"/>
    <property type="evidence" value="ECO:0007669"/>
    <property type="project" value="UniProtKB-KW"/>
</dbReference>
<dbReference type="GO" id="GO:0033212">
    <property type="term" value="P:iron import into cell"/>
    <property type="evidence" value="ECO:0007669"/>
    <property type="project" value="InterPro"/>
</dbReference>
<keyword evidence="4 13" id="KW-0479">Metal-binding</keyword>
<accession>A0A2A9E579</accession>
<dbReference type="PANTHER" id="PTHR30521">
    <property type="entry name" value="DEFERROCHELATASE/PEROXIDASE"/>
    <property type="match status" value="1"/>
</dbReference>
<dbReference type="InterPro" id="IPR006313">
    <property type="entry name" value="EfeB/EfeN"/>
</dbReference>
<evidence type="ECO:0000256" key="6">
    <source>
        <dbReference type="ARBA" id="ARBA00023002"/>
    </source>
</evidence>
<evidence type="ECO:0000256" key="8">
    <source>
        <dbReference type="ARBA" id="ARBA00023239"/>
    </source>
</evidence>
<dbReference type="InterPro" id="IPR006311">
    <property type="entry name" value="TAT_signal"/>
</dbReference>
<dbReference type="PROSITE" id="PS51318">
    <property type="entry name" value="TAT"/>
    <property type="match status" value="1"/>
</dbReference>
<evidence type="ECO:0000256" key="5">
    <source>
        <dbReference type="ARBA" id="ARBA00022729"/>
    </source>
</evidence>
<dbReference type="InterPro" id="IPR011008">
    <property type="entry name" value="Dimeric_a/b-barrel"/>
</dbReference>
<keyword evidence="2 13" id="KW-0575">Peroxidase</keyword>
<dbReference type="Pfam" id="PF04261">
    <property type="entry name" value="Dyp_perox_N"/>
    <property type="match status" value="1"/>
</dbReference>
<comment type="caution">
    <text evidence="17">The sequence shown here is derived from an EMBL/GenBank/DDBJ whole genome shotgun (WGS) entry which is preliminary data.</text>
</comment>
<evidence type="ECO:0000256" key="2">
    <source>
        <dbReference type="ARBA" id="ARBA00022559"/>
    </source>
</evidence>
<comment type="subcellular location">
    <subcellularLocation>
        <location evidence="1">Cell envelope</location>
    </subcellularLocation>
</comment>
<evidence type="ECO:0000256" key="9">
    <source>
        <dbReference type="ARBA" id="ARBA00025737"/>
    </source>
</evidence>
<keyword evidence="7 13" id="KW-0408">Iron</keyword>
<evidence type="ECO:0000256" key="11">
    <source>
        <dbReference type="ARBA" id="ARBA00033775"/>
    </source>
</evidence>
<evidence type="ECO:0000256" key="3">
    <source>
        <dbReference type="ARBA" id="ARBA00022617"/>
    </source>
</evidence>
<dbReference type="InterPro" id="IPR048328">
    <property type="entry name" value="Dyp_perox_C"/>
</dbReference>
<dbReference type="EMBL" id="PDJG01000001">
    <property type="protein sequence ID" value="PFG33711.1"/>
    <property type="molecule type" value="Genomic_DNA"/>
</dbReference>
<feature type="domain" description="Dyp-type peroxidase N-terminal" evidence="15">
    <location>
        <begin position="62"/>
        <end position="222"/>
    </location>
</feature>
<dbReference type="NCBIfam" id="TIGR01412">
    <property type="entry name" value="tat_substr_1"/>
    <property type="match status" value="1"/>
</dbReference>
<feature type="region of interest" description="Disordered" evidence="14">
    <location>
        <begin position="104"/>
        <end position="130"/>
    </location>
</feature>
<dbReference type="GO" id="GO:0004325">
    <property type="term" value="F:ferrochelatase activity"/>
    <property type="evidence" value="ECO:0007669"/>
    <property type="project" value="UniProtKB-EC"/>
</dbReference>
<evidence type="ECO:0000313" key="17">
    <source>
        <dbReference type="EMBL" id="PFG33711.1"/>
    </source>
</evidence>
<name>A0A2A9E579_9MICO</name>
<evidence type="ECO:0000256" key="7">
    <source>
        <dbReference type="ARBA" id="ARBA00023004"/>
    </source>
</evidence>
<gene>
    <name evidence="17" type="ORF">ATL42_1598</name>
</gene>
<evidence type="ECO:0000256" key="10">
    <source>
        <dbReference type="ARBA" id="ARBA00033771"/>
    </source>
</evidence>
<keyword evidence="5" id="KW-0732">Signal</keyword>
<keyword evidence="3 13" id="KW-0349">Heme</keyword>
<feature type="compositionally biased region" description="Acidic residues" evidence="14">
    <location>
        <begin position="121"/>
        <end position="130"/>
    </location>
</feature>
<dbReference type="GO" id="GO:0020037">
    <property type="term" value="F:heme binding"/>
    <property type="evidence" value="ECO:0007669"/>
    <property type="project" value="InterPro"/>
</dbReference>
<evidence type="ECO:0000313" key="18">
    <source>
        <dbReference type="Proteomes" id="UP000225548"/>
    </source>
</evidence>
<dbReference type="InterPro" id="IPR048327">
    <property type="entry name" value="Dyp_perox_N"/>
</dbReference>